<organism evidence="4 5">
    <name type="scientific">Daphnia magna</name>
    <dbReference type="NCBI Taxonomy" id="35525"/>
    <lineage>
        <taxon>Eukaryota</taxon>
        <taxon>Metazoa</taxon>
        <taxon>Ecdysozoa</taxon>
        <taxon>Arthropoda</taxon>
        <taxon>Crustacea</taxon>
        <taxon>Branchiopoda</taxon>
        <taxon>Diplostraca</taxon>
        <taxon>Cladocera</taxon>
        <taxon>Anomopoda</taxon>
        <taxon>Daphniidae</taxon>
        <taxon>Daphnia</taxon>
    </lineage>
</organism>
<gene>
    <name evidence="4" type="ORF">APZ42_031551</name>
</gene>
<accession>A0A164MRW6</accession>
<keyword evidence="1" id="KW-0863">Zinc-finger</keyword>
<evidence type="ECO:0000259" key="3">
    <source>
        <dbReference type="PROSITE" id="PS50158"/>
    </source>
</evidence>
<dbReference type="GO" id="GO:0008270">
    <property type="term" value="F:zinc ion binding"/>
    <property type="evidence" value="ECO:0007669"/>
    <property type="project" value="UniProtKB-KW"/>
</dbReference>
<dbReference type="AlphaFoldDB" id="A0A164MRW6"/>
<dbReference type="InterPro" id="IPR043128">
    <property type="entry name" value="Rev_trsase/Diguanyl_cyclase"/>
</dbReference>
<dbReference type="STRING" id="35525.A0A164MRW6"/>
<dbReference type="SUPFAM" id="SSF51197">
    <property type="entry name" value="Clavaminate synthase-like"/>
    <property type="match status" value="1"/>
</dbReference>
<feature type="compositionally biased region" description="Basic residues" evidence="2">
    <location>
        <begin position="954"/>
        <end position="967"/>
    </location>
</feature>
<name>A0A164MRW6_9CRUS</name>
<dbReference type="Gene3D" id="3.30.70.270">
    <property type="match status" value="1"/>
</dbReference>
<dbReference type="InterPro" id="IPR043502">
    <property type="entry name" value="DNA/RNA_pol_sf"/>
</dbReference>
<evidence type="ECO:0000313" key="5">
    <source>
        <dbReference type="Proteomes" id="UP000076858"/>
    </source>
</evidence>
<keyword evidence="1" id="KW-0479">Metal-binding</keyword>
<protein>
    <recommendedName>
        <fullName evidence="3">CCHC-type domain-containing protein</fullName>
    </recommendedName>
</protein>
<dbReference type="GO" id="GO:0003676">
    <property type="term" value="F:nucleic acid binding"/>
    <property type="evidence" value="ECO:0007669"/>
    <property type="project" value="InterPro"/>
</dbReference>
<dbReference type="PROSITE" id="PS50158">
    <property type="entry name" value="ZF_CCHC"/>
    <property type="match status" value="1"/>
</dbReference>
<keyword evidence="5" id="KW-1185">Reference proteome</keyword>
<feature type="compositionally biased region" description="Gly residues" evidence="2">
    <location>
        <begin position="105"/>
        <end position="119"/>
    </location>
</feature>
<feature type="region of interest" description="Disordered" evidence="2">
    <location>
        <begin position="264"/>
        <end position="299"/>
    </location>
</feature>
<dbReference type="InterPro" id="IPR001878">
    <property type="entry name" value="Znf_CCHC"/>
</dbReference>
<evidence type="ECO:0000256" key="1">
    <source>
        <dbReference type="PROSITE-ProRule" id="PRU00047"/>
    </source>
</evidence>
<keyword evidence="1" id="KW-0862">Zinc</keyword>
<dbReference type="SUPFAM" id="SSF56672">
    <property type="entry name" value="DNA/RNA polymerases"/>
    <property type="match status" value="1"/>
</dbReference>
<dbReference type="Pfam" id="PF02373">
    <property type="entry name" value="JmjC"/>
    <property type="match status" value="1"/>
</dbReference>
<dbReference type="PANTHER" id="PTHR33244:SF3">
    <property type="entry name" value="PEPTIDASE A2 DOMAIN-CONTAINING PROTEIN"/>
    <property type="match status" value="1"/>
</dbReference>
<dbReference type="PANTHER" id="PTHR33244">
    <property type="entry name" value="INTEGRASE CATALYTIC DOMAIN-CONTAINING PROTEIN-RELATED"/>
    <property type="match status" value="1"/>
</dbReference>
<dbReference type="EMBL" id="LRGB01002969">
    <property type="protein sequence ID" value="KZS05300.1"/>
    <property type="molecule type" value="Genomic_DNA"/>
</dbReference>
<dbReference type="Proteomes" id="UP000076858">
    <property type="component" value="Unassembled WGS sequence"/>
</dbReference>
<feature type="domain" description="CCHC-type" evidence="3">
    <location>
        <begin position="248"/>
        <end position="262"/>
    </location>
</feature>
<dbReference type="OrthoDB" id="1678912at2759"/>
<feature type="region of interest" description="Disordered" evidence="2">
    <location>
        <begin position="913"/>
        <end position="967"/>
    </location>
</feature>
<dbReference type="InterPro" id="IPR003347">
    <property type="entry name" value="JmjC_dom"/>
</dbReference>
<evidence type="ECO:0000313" key="4">
    <source>
        <dbReference type="EMBL" id="KZS05300.1"/>
    </source>
</evidence>
<reference evidence="4 5" key="1">
    <citation type="submission" date="2016-03" db="EMBL/GenBank/DDBJ databases">
        <title>EvidentialGene: Evidence-directed Construction of Genes on Genomes.</title>
        <authorList>
            <person name="Gilbert D.G."/>
            <person name="Choi J.-H."/>
            <person name="Mockaitis K."/>
            <person name="Colbourne J."/>
            <person name="Pfrender M."/>
        </authorList>
    </citation>
    <scope>NUCLEOTIDE SEQUENCE [LARGE SCALE GENOMIC DNA]</scope>
    <source>
        <strain evidence="4 5">Xinb3</strain>
        <tissue evidence="4">Complete organism</tissue>
    </source>
</reference>
<comment type="caution">
    <text evidence="4">The sequence shown here is derived from an EMBL/GenBank/DDBJ whole genome shotgun (WGS) entry which is preliminary data.</text>
</comment>
<sequence>MVYSSQTTAPSRGKHLTSLNKTFIPYQKKECHDLKDKNDMTLMNKSQVLFGQAQSYTFWHVENLNMSSINYLHSGKRKYWIISGRCWWHWWRQWLRLGGGAGGGGGGGAGGGVGAGGGNPAIPQQRQLDTSSVDKLHGDVTIPLLQSWRNRSMQQVGELALGILPTTITTPDLVLDRIADYERVNCNIALDRVAFEERRQVPSETFDDFNIGLQRLAEEADLCATDPRSCGHTAHPTVTPCPAKGRTCHSCGKLGHFSLKCPTRDRGKSGGSGSGGSGGSGGGGIGGGGSGGGGMKSRVGHITIGNVQANHRQRRFHHCTSTIAVEVLDDSGSTARHFRSLRRPVCPYDGGILPGNLQNANLPLGLRESRNHPRRLSAAIDAYSVCEDSTAGGSSSARSAVRVAGISTEHSLTYGPISEGGFTDDGGDRYDDFVAGRCSAILCERRQANPFSDRAEVKTKLDQLVLKAVIVPVTEALEWADPLVVIRNAKTWNIRIYVDHTRLNKFVLRPTHPMRTPRDAVTEIDSECRFYTSFDAANGYYQIPFHPSCQHLTTFMTTWGRYQFLHASMGPSCSGDEYNRRVDAAFAAVLNTVRVADDLLRFDRLFPAHLAGVCVVLQAARGAAADDERVGADLNFSMRNVVIQSVLAICNPKDESVPPEHLPDVLLVDLRTTTAGDADYTALVAAVKSGFGATTPTSPTTYVNFGQFATNFPRNTASFFLDPTSWCRLQLDVTSFKKFIPPTRASSAPNDGPAECILTRYNERRHDARRTLLKGSGEAAEPVLGTTDVGSASNIRIRGRLGRLVSARKPPCAVIPAHQSSYAPKWKDAMIARERQAVASAETKLRYDTRTRLLSPIPIGTQVRIQDLDSKLWTHVGVIMAVNRYRYYQIKFASGSVLWRNRRLLRPMVPAKEETRAVDDPPADGTRHKERDAIVTPVPARQHSVNPSPDGPSRRTRVRKPKIIVSV</sequence>
<dbReference type="GO" id="GO:0071897">
    <property type="term" value="P:DNA biosynthetic process"/>
    <property type="evidence" value="ECO:0007669"/>
    <property type="project" value="UniProtKB-ARBA"/>
</dbReference>
<dbReference type="Gene3D" id="2.60.120.650">
    <property type="entry name" value="Cupin"/>
    <property type="match status" value="1"/>
</dbReference>
<proteinExistence type="predicted"/>
<feature type="region of interest" description="Disordered" evidence="2">
    <location>
        <begin position="105"/>
        <end position="131"/>
    </location>
</feature>
<feature type="compositionally biased region" description="Polar residues" evidence="2">
    <location>
        <begin position="122"/>
        <end position="131"/>
    </location>
</feature>
<evidence type="ECO:0000256" key="2">
    <source>
        <dbReference type="SAM" id="MobiDB-lite"/>
    </source>
</evidence>
<feature type="compositionally biased region" description="Gly residues" evidence="2">
    <location>
        <begin position="269"/>
        <end position="295"/>
    </location>
</feature>
<feature type="compositionally biased region" description="Basic and acidic residues" evidence="2">
    <location>
        <begin position="913"/>
        <end position="933"/>
    </location>
</feature>
<dbReference type="Gene3D" id="3.10.10.10">
    <property type="entry name" value="HIV Type 1 Reverse Transcriptase, subunit A, domain 1"/>
    <property type="match status" value="1"/>
</dbReference>